<dbReference type="CDD" id="cd06173">
    <property type="entry name" value="MFS_MefA_like"/>
    <property type="match status" value="1"/>
</dbReference>
<feature type="domain" description="Major facilitator superfamily (MFS) profile" evidence="8">
    <location>
        <begin position="234"/>
        <end position="359"/>
    </location>
</feature>
<reference evidence="9 10" key="1">
    <citation type="submission" date="2019-11" db="EMBL/GenBank/DDBJ databases">
        <title>Bacillus lacus genome.</title>
        <authorList>
            <person name="Allen C.J."/>
            <person name="Newman J.D."/>
        </authorList>
    </citation>
    <scope>NUCLEOTIDE SEQUENCE [LARGE SCALE GENOMIC DNA]</scope>
    <source>
        <strain evidence="9 10">KCTC 33946</strain>
    </source>
</reference>
<comment type="subcellular location">
    <subcellularLocation>
        <location evidence="1">Cell membrane</location>
        <topology evidence="1">Multi-pass membrane protein</topology>
    </subcellularLocation>
</comment>
<sequence length="359" mass="39177">MELNSAPKTEEPTVAKPLAKNISFLILIFTSFISSGSLSMFLFTQSWFVISELHFSAGLGFIFIASSIPRILLMLVGGVLADRIKKTSLILFSMLTEVLLVGTVLVCLLAGIHSIWIFVLAALFFGISDAIQIPARTSLLPALVHPSQLTRANSSYSLISQISMIAGAFSAGLLLKHVSYSFTLSIIGLSLLAASLLIPLISLPGRYAASEDSRADFWESLKEGFSYIRKSAFLKALLMFAIFINFFLTGPVTIGIPIIANKLFSGSAMAFSYLEGAFIIGMLAGSFIMGVWNLQKARGRFVTFCIGMQGIFYLFFSFSKTLFLLLFFISLMGLMISFVNTPLQALVQHKVDSNMLGRG</sequence>
<proteinExistence type="predicted"/>
<feature type="transmembrane region" description="Helical" evidence="7">
    <location>
        <begin position="89"/>
        <end position="111"/>
    </location>
</feature>
<dbReference type="Proteomes" id="UP000448867">
    <property type="component" value="Unassembled WGS sequence"/>
</dbReference>
<accession>A0A7X2J1A6</accession>
<dbReference type="InterPro" id="IPR011701">
    <property type="entry name" value="MFS"/>
</dbReference>
<dbReference type="PROSITE" id="PS50850">
    <property type="entry name" value="MFS"/>
    <property type="match status" value="1"/>
</dbReference>
<dbReference type="InterPro" id="IPR020846">
    <property type="entry name" value="MFS_dom"/>
</dbReference>
<dbReference type="Pfam" id="PF07690">
    <property type="entry name" value="MFS_1"/>
    <property type="match status" value="1"/>
</dbReference>
<evidence type="ECO:0000256" key="6">
    <source>
        <dbReference type="ARBA" id="ARBA00023136"/>
    </source>
</evidence>
<protein>
    <submittedName>
        <fullName evidence="9">MFS transporter</fullName>
    </submittedName>
</protein>
<dbReference type="Gene3D" id="1.20.1250.20">
    <property type="entry name" value="MFS general substrate transporter like domains"/>
    <property type="match status" value="1"/>
</dbReference>
<gene>
    <name evidence="9" type="ORF">GJU40_15530</name>
</gene>
<feature type="transmembrane region" description="Helical" evidence="7">
    <location>
        <begin position="181"/>
        <end position="201"/>
    </location>
</feature>
<feature type="transmembrane region" description="Helical" evidence="7">
    <location>
        <begin position="55"/>
        <end position="77"/>
    </location>
</feature>
<organism evidence="9 10">
    <name type="scientific">Metabacillus lacus</name>
    <dbReference type="NCBI Taxonomy" id="1983721"/>
    <lineage>
        <taxon>Bacteria</taxon>
        <taxon>Bacillati</taxon>
        <taxon>Bacillota</taxon>
        <taxon>Bacilli</taxon>
        <taxon>Bacillales</taxon>
        <taxon>Bacillaceae</taxon>
        <taxon>Metabacillus</taxon>
    </lineage>
</organism>
<evidence type="ECO:0000256" key="4">
    <source>
        <dbReference type="ARBA" id="ARBA00022692"/>
    </source>
</evidence>
<evidence type="ECO:0000256" key="5">
    <source>
        <dbReference type="ARBA" id="ARBA00022989"/>
    </source>
</evidence>
<evidence type="ECO:0000256" key="3">
    <source>
        <dbReference type="ARBA" id="ARBA00022475"/>
    </source>
</evidence>
<evidence type="ECO:0000259" key="8">
    <source>
        <dbReference type="PROSITE" id="PS50850"/>
    </source>
</evidence>
<evidence type="ECO:0000313" key="10">
    <source>
        <dbReference type="Proteomes" id="UP000448867"/>
    </source>
</evidence>
<keyword evidence="4 7" id="KW-0812">Transmembrane</keyword>
<dbReference type="PANTHER" id="PTHR23513">
    <property type="entry name" value="INTEGRAL MEMBRANE EFFLUX PROTEIN-RELATED"/>
    <property type="match status" value="1"/>
</dbReference>
<feature type="transmembrane region" description="Helical" evidence="7">
    <location>
        <begin position="21"/>
        <end position="43"/>
    </location>
</feature>
<dbReference type="EMBL" id="WKKI01000038">
    <property type="protein sequence ID" value="MRX73555.1"/>
    <property type="molecule type" value="Genomic_DNA"/>
</dbReference>
<keyword evidence="2" id="KW-0813">Transport</keyword>
<keyword evidence="6 7" id="KW-0472">Membrane</keyword>
<dbReference type="PANTHER" id="PTHR23513:SF6">
    <property type="entry name" value="MAJOR FACILITATOR SUPERFAMILY ASSOCIATED DOMAIN-CONTAINING PROTEIN"/>
    <property type="match status" value="1"/>
</dbReference>
<feature type="transmembrane region" description="Helical" evidence="7">
    <location>
        <begin position="236"/>
        <end position="259"/>
    </location>
</feature>
<evidence type="ECO:0000313" key="9">
    <source>
        <dbReference type="EMBL" id="MRX73555.1"/>
    </source>
</evidence>
<evidence type="ECO:0000256" key="2">
    <source>
        <dbReference type="ARBA" id="ARBA00022448"/>
    </source>
</evidence>
<dbReference type="InterPro" id="IPR036259">
    <property type="entry name" value="MFS_trans_sf"/>
</dbReference>
<comment type="caution">
    <text evidence="9">The sequence shown here is derived from an EMBL/GenBank/DDBJ whole genome shotgun (WGS) entry which is preliminary data.</text>
</comment>
<name>A0A7X2J1A6_9BACI</name>
<keyword evidence="3" id="KW-1003">Cell membrane</keyword>
<dbReference type="SUPFAM" id="SSF103473">
    <property type="entry name" value="MFS general substrate transporter"/>
    <property type="match status" value="1"/>
</dbReference>
<dbReference type="AlphaFoldDB" id="A0A7X2J1A6"/>
<evidence type="ECO:0000256" key="7">
    <source>
        <dbReference type="SAM" id="Phobius"/>
    </source>
</evidence>
<dbReference type="GO" id="GO:0022857">
    <property type="term" value="F:transmembrane transporter activity"/>
    <property type="evidence" value="ECO:0007669"/>
    <property type="project" value="InterPro"/>
</dbReference>
<keyword evidence="10" id="KW-1185">Reference proteome</keyword>
<dbReference type="OrthoDB" id="3613552at2"/>
<feature type="transmembrane region" description="Helical" evidence="7">
    <location>
        <begin position="322"/>
        <end position="340"/>
    </location>
</feature>
<feature type="transmembrane region" description="Helical" evidence="7">
    <location>
        <begin position="271"/>
        <end position="292"/>
    </location>
</feature>
<dbReference type="RefSeq" id="WP_154309018.1">
    <property type="nucleotide sequence ID" value="NZ_WKKI01000038.1"/>
</dbReference>
<dbReference type="GO" id="GO:0005886">
    <property type="term" value="C:plasma membrane"/>
    <property type="evidence" value="ECO:0007669"/>
    <property type="project" value="UniProtKB-SubCell"/>
</dbReference>
<evidence type="ECO:0000256" key="1">
    <source>
        <dbReference type="ARBA" id="ARBA00004651"/>
    </source>
</evidence>
<keyword evidence="5 7" id="KW-1133">Transmembrane helix</keyword>